<evidence type="ECO:0000313" key="2">
    <source>
        <dbReference type="EMBL" id="BCJ33651.1"/>
    </source>
</evidence>
<feature type="transmembrane region" description="Helical" evidence="1">
    <location>
        <begin position="44"/>
        <end position="63"/>
    </location>
</feature>
<dbReference type="EMBL" id="AP023355">
    <property type="protein sequence ID" value="BCJ33651.1"/>
    <property type="molecule type" value="Genomic_DNA"/>
</dbReference>
<gene>
    <name evidence="2" type="ORF">Athai_11540</name>
</gene>
<organism evidence="2 3">
    <name type="scientific">Actinocatenispora thailandica</name>
    <dbReference type="NCBI Taxonomy" id="227318"/>
    <lineage>
        <taxon>Bacteria</taxon>
        <taxon>Bacillati</taxon>
        <taxon>Actinomycetota</taxon>
        <taxon>Actinomycetes</taxon>
        <taxon>Micromonosporales</taxon>
        <taxon>Micromonosporaceae</taxon>
        <taxon>Actinocatenispora</taxon>
    </lineage>
</organism>
<keyword evidence="1" id="KW-1133">Transmembrane helix</keyword>
<dbReference type="Proteomes" id="UP000611640">
    <property type="component" value="Chromosome"/>
</dbReference>
<dbReference type="KEGG" id="atl:Athai_11540"/>
<accession>A0A7R7HVJ6</accession>
<evidence type="ECO:0000256" key="1">
    <source>
        <dbReference type="SAM" id="Phobius"/>
    </source>
</evidence>
<reference evidence="2 3" key="1">
    <citation type="submission" date="2020-08" db="EMBL/GenBank/DDBJ databases">
        <title>Whole genome shotgun sequence of Actinocatenispora thailandica NBRC 105041.</title>
        <authorList>
            <person name="Komaki H."/>
            <person name="Tamura T."/>
        </authorList>
    </citation>
    <scope>NUCLEOTIDE SEQUENCE [LARGE SCALE GENOMIC DNA]</scope>
    <source>
        <strain evidence="2 3">NBRC 105041</strain>
    </source>
</reference>
<proteinExistence type="predicted"/>
<keyword evidence="3" id="KW-1185">Reference proteome</keyword>
<evidence type="ECO:0008006" key="4">
    <source>
        <dbReference type="Google" id="ProtNLM"/>
    </source>
</evidence>
<evidence type="ECO:0000313" key="3">
    <source>
        <dbReference type="Proteomes" id="UP000611640"/>
    </source>
</evidence>
<keyword evidence="1" id="KW-0812">Transmembrane</keyword>
<dbReference type="AlphaFoldDB" id="A0A7R7HVJ6"/>
<protein>
    <recommendedName>
        <fullName evidence="4">DNA-binding transcriptional regulator of glucitol operon</fullName>
    </recommendedName>
</protein>
<keyword evidence="1" id="KW-0472">Membrane</keyword>
<sequence length="134" mass="15499">MRRFLSPRWLALHLLMVLAFAVCLFMSWWQLTRAQGGNALSWGYTFEWPVFGVFAVVFWARLIRDERRKTTSAAQPEPDRLTEPVLPGAPRVIRRTERQVPAAGVEDDPELAAYNAYLAWQNANPHRSRRDYPG</sequence>
<name>A0A7R7HVJ6_9ACTN</name>
<dbReference type="RefSeq" id="WP_203960507.1">
    <property type="nucleotide sequence ID" value="NZ_AP023355.1"/>
</dbReference>